<dbReference type="SUPFAM" id="SSF53720">
    <property type="entry name" value="ALDH-like"/>
    <property type="match status" value="2"/>
</dbReference>
<dbReference type="AlphaFoldDB" id="A0A819X5B7"/>
<feature type="domain" description="Aldehyde dehydrogenase" evidence="1">
    <location>
        <begin position="44"/>
        <end position="137"/>
    </location>
</feature>
<feature type="domain" description="Aldehyde dehydrogenase" evidence="1">
    <location>
        <begin position="272"/>
        <end position="331"/>
    </location>
</feature>
<evidence type="ECO:0000313" key="2">
    <source>
        <dbReference type="EMBL" id="CAF4135363.1"/>
    </source>
</evidence>
<dbReference type="EMBL" id="CAJOBD010009449">
    <property type="protein sequence ID" value="CAF4135363.1"/>
    <property type="molecule type" value="Genomic_DNA"/>
</dbReference>
<dbReference type="InterPro" id="IPR016161">
    <property type="entry name" value="Ald_DH/histidinol_DH"/>
</dbReference>
<dbReference type="Proteomes" id="UP000663836">
    <property type="component" value="Unassembled WGS sequence"/>
</dbReference>
<name>A0A819X5B7_9BILA</name>
<reference evidence="2" key="1">
    <citation type="submission" date="2021-02" db="EMBL/GenBank/DDBJ databases">
        <authorList>
            <person name="Nowell W R."/>
        </authorList>
    </citation>
    <scope>NUCLEOTIDE SEQUENCE</scope>
</reference>
<dbReference type="InterPro" id="IPR016162">
    <property type="entry name" value="Ald_DH_N"/>
</dbReference>
<protein>
    <recommendedName>
        <fullName evidence="1">Aldehyde dehydrogenase domain-containing protein</fullName>
    </recommendedName>
</protein>
<feature type="domain" description="Aldehyde dehydrogenase" evidence="1">
    <location>
        <begin position="219"/>
        <end position="270"/>
    </location>
</feature>
<accession>A0A819X5B7</accession>
<dbReference type="PANTHER" id="PTHR11699">
    <property type="entry name" value="ALDEHYDE DEHYDROGENASE-RELATED"/>
    <property type="match status" value="1"/>
</dbReference>
<dbReference type="Pfam" id="PF00171">
    <property type="entry name" value="Aldedh"/>
    <property type="match status" value="3"/>
</dbReference>
<dbReference type="InterPro" id="IPR016163">
    <property type="entry name" value="Ald_DH_C"/>
</dbReference>
<proteinExistence type="predicted"/>
<comment type="caution">
    <text evidence="2">The sequence shown here is derived from an EMBL/GenBank/DDBJ whole genome shotgun (WGS) entry which is preliminary data.</text>
</comment>
<organism evidence="2 3">
    <name type="scientific">Rotaria sordida</name>
    <dbReference type="NCBI Taxonomy" id="392033"/>
    <lineage>
        <taxon>Eukaryota</taxon>
        <taxon>Metazoa</taxon>
        <taxon>Spiralia</taxon>
        <taxon>Gnathifera</taxon>
        <taxon>Rotifera</taxon>
        <taxon>Eurotatoria</taxon>
        <taxon>Bdelloidea</taxon>
        <taxon>Philodinida</taxon>
        <taxon>Philodinidae</taxon>
        <taxon>Rotaria</taxon>
    </lineage>
</organism>
<evidence type="ECO:0000259" key="1">
    <source>
        <dbReference type="Pfam" id="PF00171"/>
    </source>
</evidence>
<feature type="non-terminal residue" evidence="2">
    <location>
        <position position="1"/>
    </location>
</feature>
<dbReference type="Gene3D" id="3.40.605.10">
    <property type="entry name" value="Aldehyde Dehydrogenase, Chain A, domain 1"/>
    <property type="match status" value="3"/>
</dbReference>
<dbReference type="Gene3D" id="3.40.309.10">
    <property type="entry name" value="Aldehyde Dehydrogenase, Chain A, domain 2"/>
    <property type="match status" value="1"/>
</dbReference>
<gene>
    <name evidence="2" type="ORF">JBS370_LOCUS33247</name>
</gene>
<sequence>ADVDEAVEGAQTAFDIEPPWHKLDPLSFSQHKSICRKWKHLTMILMLAWKLEPALACGNVIVLKPTEQTPLNAPYCAALIKELKYYHANFLQGVVNIILGDGPEFGYAIAVHAHIDKIGKKIQEAATKSNLKCVALERECGSERVDNKDYFIKATIFSDVKDDMQITGEESDPDTAIEAAEKGFQYDSPWRKLDPAARAQLVRKLADLLPRVVDYLATVMLALKLGSALVCEIGNVVILKPAEQTPLIALFCASVIKEAGFPPGIVNSVPVDVSVRTAHRAVFTHAGQVCFAASRICVHSILHDAFVSKSVKLAKKRIVGDPFDLTTEQGP</sequence>
<dbReference type="InterPro" id="IPR015590">
    <property type="entry name" value="Aldehyde_DH_dom"/>
</dbReference>
<evidence type="ECO:0000313" key="3">
    <source>
        <dbReference type="Proteomes" id="UP000663836"/>
    </source>
</evidence>
<dbReference type="GO" id="GO:0016620">
    <property type="term" value="F:oxidoreductase activity, acting on the aldehyde or oxo group of donors, NAD or NADP as acceptor"/>
    <property type="evidence" value="ECO:0007669"/>
    <property type="project" value="InterPro"/>
</dbReference>